<organism evidence="2 3">
    <name type="scientific">Microthlaspi erraticum</name>
    <dbReference type="NCBI Taxonomy" id="1685480"/>
    <lineage>
        <taxon>Eukaryota</taxon>
        <taxon>Viridiplantae</taxon>
        <taxon>Streptophyta</taxon>
        <taxon>Embryophyta</taxon>
        <taxon>Tracheophyta</taxon>
        <taxon>Spermatophyta</taxon>
        <taxon>Magnoliopsida</taxon>
        <taxon>eudicotyledons</taxon>
        <taxon>Gunneridae</taxon>
        <taxon>Pentapetalae</taxon>
        <taxon>rosids</taxon>
        <taxon>malvids</taxon>
        <taxon>Brassicales</taxon>
        <taxon>Brassicaceae</taxon>
        <taxon>Coluteocarpeae</taxon>
        <taxon>Microthlaspi</taxon>
    </lineage>
</organism>
<dbReference type="InterPro" id="IPR036047">
    <property type="entry name" value="F-box-like_dom_sf"/>
</dbReference>
<dbReference type="AlphaFoldDB" id="A0A6D2JIH5"/>
<dbReference type="PANTHER" id="PTHR31111:SF47">
    <property type="entry name" value="F-BOX ASSOCIATED UBIQUITINATION EFFECTOR FAMILY PROTEIN"/>
    <property type="match status" value="1"/>
</dbReference>
<dbReference type="SUPFAM" id="SSF81383">
    <property type="entry name" value="F-box domain"/>
    <property type="match status" value="1"/>
</dbReference>
<dbReference type="Proteomes" id="UP000467841">
    <property type="component" value="Unassembled WGS sequence"/>
</dbReference>
<sequence length="305" mass="34346">MTPINIPIDLQIETLLRLPVKSLLRFRCVSKLWYSIITSRDFKSQHLNIATSSAPTRLLIAFEDFYGEKVLLVSSPNPIAPSSSSSSSSCCVPLRDLSLLKIHGGNSVYNAGRGLICVGAGFKDVAICNPSTRQLHAFPEFEFKDSPTVFPRPNYVFGYDPVEDQYKVLAVDAFPWRLEHKLVVLGGEEAWREAPCVACPHIIHTLGLYMNGTVYYGASRWNDSDDDVSPNSNSIILSFDVRLETYTIINVPSKILPLMGYVNMWVTKRRIKTDKTLINYRGKIGVVENPREGRFRVWVVEDAEK</sequence>
<evidence type="ECO:0000313" key="2">
    <source>
        <dbReference type="EMBL" id="CAA7036657.1"/>
    </source>
</evidence>
<comment type="caution">
    <text evidence="2">The sequence shown here is derived from an EMBL/GenBank/DDBJ whole genome shotgun (WGS) entry which is preliminary data.</text>
</comment>
<dbReference type="Pfam" id="PF08268">
    <property type="entry name" value="FBA_3"/>
    <property type="match status" value="1"/>
</dbReference>
<evidence type="ECO:0000313" key="3">
    <source>
        <dbReference type="Proteomes" id="UP000467841"/>
    </source>
</evidence>
<protein>
    <recommendedName>
        <fullName evidence="1">F-box domain-containing protein</fullName>
    </recommendedName>
</protein>
<dbReference type="CDD" id="cd22157">
    <property type="entry name" value="F-box_AtFBW1-like"/>
    <property type="match status" value="1"/>
</dbReference>
<gene>
    <name evidence="2" type="ORF">MERR_LOCUS23892</name>
</gene>
<dbReference type="InterPro" id="IPR017451">
    <property type="entry name" value="F-box-assoc_interact_dom"/>
</dbReference>
<dbReference type="Pfam" id="PF00646">
    <property type="entry name" value="F-box"/>
    <property type="match status" value="1"/>
</dbReference>
<feature type="domain" description="F-box" evidence="1">
    <location>
        <begin position="6"/>
        <end position="46"/>
    </location>
</feature>
<dbReference type="PANTHER" id="PTHR31111">
    <property type="entry name" value="BNAA05G37150D PROTEIN-RELATED"/>
    <property type="match status" value="1"/>
</dbReference>
<dbReference type="EMBL" id="CACVBM020001163">
    <property type="protein sequence ID" value="CAA7036657.1"/>
    <property type="molecule type" value="Genomic_DNA"/>
</dbReference>
<dbReference type="InterPro" id="IPR001810">
    <property type="entry name" value="F-box_dom"/>
</dbReference>
<proteinExistence type="predicted"/>
<reference evidence="2" key="1">
    <citation type="submission" date="2020-01" db="EMBL/GenBank/DDBJ databases">
        <authorList>
            <person name="Mishra B."/>
        </authorList>
    </citation>
    <scope>NUCLEOTIDE SEQUENCE [LARGE SCALE GENOMIC DNA]</scope>
</reference>
<keyword evidence="3" id="KW-1185">Reference proteome</keyword>
<dbReference type="NCBIfam" id="TIGR01640">
    <property type="entry name" value="F_box_assoc_1"/>
    <property type="match status" value="1"/>
</dbReference>
<dbReference type="InterPro" id="IPR013187">
    <property type="entry name" value="F-box-assoc_dom_typ3"/>
</dbReference>
<dbReference type="OrthoDB" id="687122at2759"/>
<name>A0A6D2JIH5_9BRAS</name>
<accession>A0A6D2JIH5</accession>
<dbReference type="SMART" id="SM00256">
    <property type="entry name" value="FBOX"/>
    <property type="match status" value="1"/>
</dbReference>
<evidence type="ECO:0000259" key="1">
    <source>
        <dbReference type="SMART" id="SM00256"/>
    </source>
</evidence>